<reference evidence="5" key="1">
    <citation type="journal article" date="2019" name="Int. J. Syst. Evol. Microbiol.">
        <title>The Global Catalogue of Microorganisms (GCM) 10K type strain sequencing project: providing services to taxonomists for standard genome sequencing and annotation.</title>
        <authorList>
            <consortium name="The Broad Institute Genomics Platform"/>
            <consortium name="The Broad Institute Genome Sequencing Center for Infectious Disease"/>
            <person name="Wu L."/>
            <person name="Ma J."/>
        </authorList>
    </citation>
    <scope>NUCLEOTIDE SEQUENCE [LARGE SCALE GENOMIC DNA]</scope>
    <source>
        <strain evidence="5">JCM 11117</strain>
    </source>
</reference>
<evidence type="ECO:0000259" key="3">
    <source>
        <dbReference type="PROSITE" id="PS50076"/>
    </source>
</evidence>
<gene>
    <name evidence="4" type="ORF">GCM10009559_07680</name>
</gene>
<dbReference type="PANTHER" id="PTHR43096:SF48">
    <property type="entry name" value="CHAPERONE PROTEIN DNAJ"/>
    <property type="match status" value="1"/>
</dbReference>
<comment type="caution">
    <text evidence="4">The sequence shown here is derived from an EMBL/GenBank/DDBJ whole genome shotgun (WGS) entry which is preliminary data.</text>
</comment>
<dbReference type="Gene3D" id="1.10.287.110">
    <property type="entry name" value="DnaJ domain"/>
    <property type="match status" value="1"/>
</dbReference>
<dbReference type="Proteomes" id="UP001499967">
    <property type="component" value="Unassembled WGS sequence"/>
</dbReference>
<evidence type="ECO:0000256" key="2">
    <source>
        <dbReference type="SAM" id="MobiDB-lite"/>
    </source>
</evidence>
<dbReference type="PANTHER" id="PTHR43096">
    <property type="entry name" value="DNAJ HOMOLOG 1, MITOCHONDRIAL-RELATED"/>
    <property type="match status" value="1"/>
</dbReference>
<dbReference type="CDD" id="cd10747">
    <property type="entry name" value="DnaJ_C"/>
    <property type="match status" value="1"/>
</dbReference>
<proteinExistence type="predicted"/>
<dbReference type="Pfam" id="PF01556">
    <property type="entry name" value="DnaJ_C"/>
    <property type="match status" value="1"/>
</dbReference>
<evidence type="ECO:0000313" key="5">
    <source>
        <dbReference type="Proteomes" id="UP001499967"/>
    </source>
</evidence>
<dbReference type="Gene3D" id="2.60.260.20">
    <property type="entry name" value="Urease metallochaperone UreE, N-terminal domain"/>
    <property type="match status" value="2"/>
</dbReference>
<sequence>MARDYYEVLGVSRDAGPEELQQAFRRLARANHPDVNKDPAAEERFKEINEAYHVLSDPELRKRYDRFGEDYRRVPDDWEERVGAGTGGVGAAPGGYSGGRRYGGPTGGARGYGGGFGADFGADIGGGFGGVDLEDLFGGLFGGRGSGRVGRVPGADQEAQLPLTVEEAYRGGRRQVTLNGPDGPRTYNVTIPPGVTDGRRIRLGGQGGRGIGGGPAGDLYLVVRLLPHARYRVEGKDITVDLPLAPWEAALGANVPVLTPAGETKVVVPQGSSTGRRLRLRGEGMPDPGGRPGDLYAEVKIMVPPRLTDRERELFTELAAVSTFDPRGTGSDDPRGSR</sequence>
<name>A0ABP3ZP07_9PSEU</name>
<dbReference type="InterPro" id="IPR008971">
    <property type="entry name" value="HSP40/DnaJ_pept-bd"/>
</dbReference>
<dbReference type="PROSITE" id="PS50076">
    <property type="entry name" value="DNAJ_2"/>
    <property type="match status" value="1"/>
</dbReference>
<dbReference type="SUPFAM" id="SSF46565">
    <property type="entry name" value="Chaperone J-domain"/>
    <property type="match status" value="1"/>
</dbReference>
<keyword evidence="5" id="KW-1185">Reference proteome</keyword>
<feature type="region of interest" description="Disordered" evidence="2">
    <location>
        <begin position="174"/>
        <end position="200"/>
    </location>
</feature>
<feature type="domain" description="J" evidence="3">
    <location>
        <begin position="4"/>
        <end position="68"/>
    </location>
</feature>
<evidence type="ECO:0000313" key="4">
    <source>
        <dbReference type="EMBL" id="GAA0923486.1"/>
    </source>
</evidence>
<dbReference type="InterPro" id="IPR036869">
    <property type="entry name" value="J_dom_sf"/>
</dbReference>
<dbReference type="SUPFAM" id="SSF49493">
    <property type="entry name" value="HSP40/DnaJ peptide-binding domain"/>
    <property type="match status" value="2"/>
</dbReference>
<organism evidence="4 5">
    <name type="scientific">Pseudonocardia zijingensis</name>
    <dbReference type="NCBI Taxonomy" id="153376"/>
    <lineage>
        <taxon>Bacteria</taxon>
        <taxon>Bacillati</taxon>
        <taxon>Actinomycetota</taxon>
        <taxon>Actinomycetes</taxon>
        <taxon>Pseudonocardiales</taxon>
        <taxon>Pseudonocardiaceae</taxon>
        <taxon>Pseudonocardia</taxon>
    </lineage>
</organism>
<dbReference type="RefSeq" id="WP_343938926.1">
    <property type="nucleotide sequence ID" value="NZ_BAAAHP010000018.1"/>
</dbReference>
<dbReference type="CDD" id="cd06257">
    <property type="entry name" value="DnaJ"/>
    <property type="match status" value="1"/>
</dbReference>
<dbReference type="InterPro" id="IPR002939">
    <property type="entry name" value="DnaJ_C"/>
</dbReference>
<dbReference type="EMBL" id="BAAAHP010000018">
    <property type="protein sequence ID" value="GAA0923486.1"/>
    <property type="molecule type" value="Genomic_DNA"/>
</dbReference>
<evidence type="ECO:0000256" key="1">
    <source>
        <dbReference type="ARBA" id="ARBA00023186"/>
    </source>
</evidence>
<dbReference type="InterPro" id="IPR001623">
    <property type="entry name" value="DnaJ_domain"/>
</dbReference>
<dbReference type="Pfam" id="PF00226">
    <property type="entry name" value="DnaJ"/>
    <property type="match status" value="1"/>
</dbReference>
<dbReference type="SMART" id="SM00271">
    <property type="entry name" value="DnaJ"/>
    <property type="match status" value="1"/>
</dbReference>
<protein>
    <recommendedName>
        <fullName evidence="3">J domain-containing protein</fullName>
    </recommendedName>
</protein>
<accession>A0ABP3ZP07</accession>
<dbReference type="PRINTS" id="PR00625">
    <property type="entry name" value="JDOMAIN"/>
</dbReference>
<keyword evidence="1" id="KW-0143">Chaperone</keyword>